<protein>
    <submittedName>
        <fullName evidence="2">BACON domain-containing protein</fullName>
    </submittedName>
</protein>
<gene>
    <name evidence="4" type="ORF">DW042_20870</name>
    <name evidence="3" type="ORF">DWW25_02075</name>
    <name evidence="2" type="ORF">F6S82_07700</name>
</gene>
<dbReference type="EMBL" id="QROC01000037">
    <property type="protein sequence ID" value="RHK91194.1"/>
    <property type="molecule type" value="Genomic_DNA"/>
</dbReference>
<dbReference type="Gene3D" id="2.60.40.10">
    <property type="entry name" value="Immunoglobulins"/>
    <property type="match status" value="2"/>
</dbReference>
<evidence type="ECO:0000313" key="6">
    <source>
        <dbReference type="Proteomes" id="UP000284417"/>
    </source>
</evidence>
<accession>A0A415HFD7</accession>
<dbReference type="Gene3D" id="2.60.120.260">
    <property type="entry name" value="Galactose-binding domain-like"/>
    <property type="match status" value="1"/>
</dbReference>
<dbReference type="Proteomes" id="UP000284417">
    <property type="component" value="Unassembled WGS sequence"/>
</dbReference>
<dbReference type="AlphaFoldDB" id="A0A415HFD7"/>
<comment type="caution">
    <text evidence="4">The sequence shown here is derived from an EMBL/GenBank/DDBJ whole genome shotgun (WGS) entry which is preliminary data.</text>
</comment>
<evidence type="ECO:0000313" key="5">
    <source>
        <dbReference type="Proteomes" id="UP000283369"/>
    </source>
</evidence>
<feature type="domain" description="BACON" evidence="1">
    <location>
        <begin position="163"/>
        <end position="218"/>
    </location>
</feature>
<dbReference type="CDD" id="cd14948">
    <property type="entry name" value="BACON"/>
    <property type="match status" value="2"/>
</dbReference>
<dbReference type="Pfam" id="PF13004">
    <property type="entry name" value="BACON"/>
    <property type="match status" value="2"/>
</dbReference>
<dbReference type="EMBL" id="QRYV01000003">
    <property type="protein sequence ID" value="RGV18761.1"/>
    <property type="molecule type" value="Genomic_DNA"/>
</dbReference>
<evidence type="ECO:0000259" key="1">
    <source>
        <dbReference type="Pfam" id="PF13004"/>
    </source>
</evidence>
<organism evidence="4 6">
    <name type="scientific">Bacteroides xylanisolvens</name>
    <dbReference type="NCBI Taxonomy" id="371601"/>
    <lineage>
        <taxon>Bacteria</taxon>
        <taxon>Pseudomonadati</taxon>
        <taxon>Bacteroidota</taxon>
        <taxon>Bacteroidia</taxon>
        <taxon>Bacteroidales</taxon>
        <taxon>Bacteroidaceae</taxon>
        <taxon>Bacteroides</taxon>
    </lineage>
</organism>
<evidence type="ECO:0000313" key="2">
    <source>
        <dbReference type="EMBL" id="KAA9047543.1"/>
    </source>
</evidence>
<evidence type="ECO:0000313" key="4">
    <source>
        <dbReference type="EMBL" id="RHK91194.1"/>
    </source>
</evidence>
<reference evidence="5 6" key="2">
    <citation type="submission" date="2018-08" db="EMBL/GenBank/DDBJ databases">
        <title>A genome reference for cultivated species of the human gut microbiota.</title>
        <authorList>
            <person name="Zou Y."/>
            <person name="Xue W."/>
            <person name="Luo G."/>
        </authorList>
    </citation>
    <scope>NUCLEOTIDE SEQUENCE [LARGE SCALE GENOMIC DNA]</scope>
    <source>
        <strain evidence="3 5">AF14-7</strain>
        <strain evidence="4 6">AF39-6AC</strain>
    </source>
</reference>
<name>A0A415HFD7_9BACE</name>
<evidence type="ECO:0000313" key="7">
    <source>
        <dbReference type="Proteomes" id="UP000327007"/>
    </source>
</evidence>
<feature type="domain" description="BACON" evidence="1">
    <location>
        <begin position="71"/>
        <end position="127"/>
    </location>
</feature>
<dbReference type="Proteomes" id="UP000327007">
    <property type="component" value="Unassembled WGS sequence"/>
</dbReference>
<reference evidence="2" key="3">
    <citation type="journal article" date="2019" name="bioRxiv">
        <title>Acquired interbacterial defense systems protect against interspecies antagonism in the human gut microbiome.</title>
        <authorList>
            <person name="Ross B.D."/>
            <person name="Verster A.J."/>
            <person name="Radey M.C."/>
            <person name="Schmidtke D.T."/>
            <person name="Pope C.E."/>
            <person name="Hoffman L.R."/>
            <person name="Hajjar A.M."/>
            <person name="Peterson S.B."/>
            <person name="Borenstein E."/>
            <person name="Mougous J.D."/>
        </authorList>
    </citation>
    <scope>NUCLEOTIDE SEQUENCE</scope>
    <source>
        <strain evidence="2">H204</strain>
    </source>
</reference>
<evidence type="ECO:0000313" key="3">
    <source>
        <dbReference type="EMBL" id="RGV18761.1"/>
    </source>
</evidence>
<dbReference type="EMBL" id="VYQC01000004">
    <property type="protein sequence ID" value="KAA9047543.1"/>
    <property type="molecule type" value="Genomic_DNA"/>
</dbReference>
<dbReference type="RefSeq" id="WP_117809022.1">
    <property type="nucleotide sequence ID" value="NZ_AP031409.1"/>
</dbReference>
<reference evidence="2" key="4">
    <citation type="submission" date="2019-09" db="EMBL/GenBank/DDBJ databases">
        <authorList>
            <person name="Ross B.D."/>
            <person name="Verster A.J."/>
            <person name="Radey M.C."/>
            <person name="Schmidtke D.T."/>
            <person name="Pope C.E."/>
            <person name="Hoffman L.R."/>
            <person name="Hajjar A.M."/>
            <person name="Peterson S.B."/>
            <person name="Borenstein E."/>
            <person name="Mougous J.D."/>
        </authorList>
    </citation>
    <scope>NUCLEOTIDE SEQUENCE</scope>
    <source>
        <strain evidence="2">H204</strain>
    </source>
</reference>
<dbReference type="Proteomes" id="UP000283369">
    <property type="component" value="Unassembled WGS sequence"/>
</dbReference>
<dbReference type="PROSITE" id="PS51257">
    <property type="entry name" value="PROKAR_LIPOPROTEIN"/>
    <property type="match status" value="1"/>
</dbReference>
<dbReference type="InterPro" id="IPR013783">
    <property type="entry name" value="Ig-like_fold"/>
</dbReference>
<proteinExistence type="predicted"/>
<sequence>MKEHISCHLSQSFKIAGTYIWLLLLAISLLQSCDDNDEVKNKPTLYIITEPIDGLSTYGGAVQVEFLCNLDWKASTDASWITLDETSGSQSATIDARIAKNEEGADRTGTITLVAGELKKTLSITQKYRDTSTPQLEITTKNPVKLGFEGGVQAISFVCNVRWEASVDVDWISFSNATSGLEDGTLDFVVDANEGDEIREGIITIVAQGLIKTVEIVQQTEAMGGVNLLDTPEEDYSFERITTNKFWPALGEWGGSNTEGIGKFGANNTAIRVSAGSPTPRTGASYLFLRMRDNEQATSLNWLWRKLSGLIPGKSYTFSFWYKTPPEKDMVQTGNIRLGAVVDAADISNLSNPLAPEVTFGYVAASDGVLSSSDEHKKVSYTFTMPVGKTEVYIVWRRNGHQQPFLDDMSLVLNP</sequence>
<dbReference type="InterPro" id="IPR024361">
    <property type="entry name" value="BACON"/>
</dbReference>
<reference evidence="7" key="1">
    <citation type="journal article" date="2018" name="J. Anim. Genet.">
        <title>Acquired interbacterial defense systems protect against interspecies antagonism in the human gut microbiome.</title>
        <authorList>
            <person name="Ross B.D."/>
            <person name="Verster A.J."/>
            <person name="Radey M.C."/>
            <person name="Schmidtke D.T."/>
            <person name="Pope C.E."/>
            <person name="Hoffman L.R."/>
            <person name="Hajjar A."/>
            <person name="Peterson S.B."/>
            <person name="Borenstein E."/>
            <person name="Mougous J."/>
        </authorList>
    </citation>
    <scope>NUCLEOTIDE SEQUENCE [LARGE SCALE GENOMIC DNA]</scope>
    <source>
        <strain evidence="7">H204</strain>
    </source>
</reference>